<dbReference type="NCBIfam" id="NF003802">
    <property type="entry name" value="PRK05388.1"/>
    <property type="match status" value="1"/>
</dbReference>
<dbReference type="UniPathway" id="UPA00068">
    <property type="reaction ID" value="UER00106"/>
</dbReference>
<keyword evidence="9 13" id="KW-0012">Acyltransferase</keyword>
<keyword evidence="15" id="KW-1185">Reference proteome</keyword>
<evidence type="ECO:0000256" key="13">
    <source>
        <dbReference type="HAMAP-Rule" id="MF_01106"/>
    </source>
</evidence>
<dbReference type="InterPro" id="IPR002813">
    <property type="entry name" value="Arg_biosynth_ArgJ"/>
</dbReference>
<dbReference type="InterPro" id="IPR016117">
    <property type="entry name" value="ArgJ-like_dom_sf"/>
</dbReference>
<dbReference type="Pfam" id="PF01960">
    <property type="entry name" value="ArgJ"/>
    <property type="match status" value="1"/>
</dbReference>
<keyword evidence="13" id="KW-0963">Cytoplasm</keyword>
<evidence type="ECO:0000313" key="15">
    <source>
        <dbReference type="Proteomes" id="UP000187608"/>
    </source>
</evidence>
<feature type="binding site" evidence="13">
    <location>
        <position position="155"/>
    </location>
    <ligand>
        <name>substrate</name>
    </ligand>
</feature>
<dbReference type="GO" id="GO:0004358">
    <property type="term" value="F:L-glutamate N-acetyltransferase activity, acting on acetyl-L-ornithine as donor"/>
    <property type="evidence" value="ECO:0007669"/>
    <property type="project" value="UniProtKB-UniRule"/>
</dbReference>
<organism evidence="14 15">
    <name type="scientific">Salimicrobium flavidum</name>
    <dbReference type="NCBI Taxonomy" id="570947"/>
    <lineage>
        <taxon>Bacteria</taxon>
        <taxon>Bacillati</taxon>
        <taxon>Bacillota</taxon>
        <taxon>Bacilli</taxon>
        <taxon>Bacillales</taxon>
        <taxon>Bacillaceae</taxon>
        <taxon>Salimicrobium</taxon>
    </lineage>
</organism>
<proteinExistence type="inferred from homology"/>
<dbReference type="FunFam" id="3.60.70.12:FF:000001">
    <property type="entry name" value="Arginine biosynthesis bifunctional protein ArgJ, chloroplastic"/>
    <property type="match status" value="1"/>
</dbReference>
<evidence type="ECO:0000256" key="8">
    <source>
        <dbReference type="ARBA" id="ARBA00023268"/>
    </source>
</evidence>
<dbReference type="EC" id="2.3.1.35" evidence="13"/>
<evidence type="ECO:0000256" key="11">
    <source>
        <dbReference type="ARBA" id="ARBA00049439"/>
    </source>
</evidence>
<evidence type="ECO:0000256" key="10">
    <source>
        <dbReference type="ARBA" id="ARBA00048372"/>
    </source>
</evidence>
<dbReference type="GO" id="GO:0004042">
    <property type="term" value="F:L-glutamate N-acetyltransferase activity"/>
    <property type="evidence" value="ECO:0007669"/>
    <property type="project" value="UniProtKB-UniRule"/>
</dbReference>
<comment type="subunit">
    <text evidence="3 13">Heterotetramer of two alpha and two beta chains.</text>
</comment>
<dbReference type="InterPro" id="IPR042195">
    <property type="entry name" value="ArgJ_beta_C"/>
</dbReference>
<dbReference type="STRING" id="570947.SAMN05421687_10569"/>
<feature type="site" description="Involved in the stabilization of negative charge on the oxyanion by the formation of the oxyanion hole" evidence="13">
    <location>
        <position position="121"/>
    </location>
</feature>
<evidence type="ECO:0000256" key="1">
    <source>
        <dbReference type="ARBA" id="ARBA00004496"/>
    </source>
</evidence>
<gene>
    <name evidence="13" type="primary">argJ</name>
    <name evidence="14" type="ORF">SAMN05421687_10569</name>
</gene>
<comment type="subcellular location">
    <subcellularLocation>
        <location evidence="1 13">Cytoplasm</location>
    </subcellularLocation>
</comment>
<dbReference type="NCBIfam" id="TIGR00120">
    <property type="entry name" value="ArgJ"/>
    <property type="match status" value="1"/>
</dbReference>
<evidence type="ECO:0000256" key="4">
    <source>
        <dbReference type="ARBA" id="ARBA00022571"/>
    </source>
</evidence>
<dbReference type="PANTHER" id="PTHR23100">
    <property type="entry name" value="ARGININE BIOSYNTHESIS BIFUNCTIONAL PROTEIN ARGJ"/>
    <property type="match status" value="1"/>
</dbReference>
<dbReference type="EC" id="2.3.1.1" evidence="13"/>
<keyword evidence="7 13" id="KW-0068">Autocatalytic cleavage</keyword>
<keyword evidence="5 13" id="KW-0028">Amino-acid biosynthesis</keyword>
<comment type="catalytic activity">
    <reaction evidence="10 13">
        <text>L-glutamate + acetyl-CoA = N-acetyl-L-glutamate + CoA + H(+)</text>
        <dbReference type="Rhea" id="RHEA:24292"/>
        <dbReference type="ChEBI" id="CHEBI:15378"/>
        <dbReference type="ChEBI" id="CHEBI:29985"/>
        <dbReference type="ChEBI" id="CHEBI:44337"/>
        <dbReference type="ChEBI" id="CHEBI:57287"/>
        <dbReference type="ChEBI" id="CHEBI:57288"/>
        <dbReference type="EC" id="2.3.1.1"/>
    </reaction>
</comment>
<evidence type="ECO:0000313" key="14">
    <source>
        <dbReference type="EMBL" id="SIS47288.1"/>
    </source>
</evidence>
<dbReference type="GO" id="GO:0005737">
    <property type="term" value="C:cytoplasm"/>
    <property type="evidence" value="ECO:0007669"/>
    <property type="project" value="UniProtKB-SubCell"/>
</dbReference>
<comment type="function">
    <text evidence="12 13">Catalyzes two activities which are involved in the cyclic version of arginine biosynthesis: the synthesis of N-acetylglutamate from glutamate and acetyl-CoA as the acetyl donor, and of ornithine by transacetylation between N(2)-acetylornithine and glutamate.</text>
</comment>
<feature type="chain" id="PRO_5023570328" description="Arginine biosynthesis bifunctional protein ArgJ beta chain" evidence="13">
    <location>
        <begin position="192"/>
        <end position="405"/>
    </location>
</feature>
<dbReference type="HAMAP" id="MF_01106">
    <property type="entry name" value="ArgJ"/>
    <property type="match status" value="1"/>
</dbReference>
<dbReference type="Gene3D" id="3.10.20.340">
    <property type="entry name" value="ArgJ beta chain, C-terminal domain"/>
    <property type="match status" value="1"/>
</dbReference>
<evidence type="ECO:0000256" key="6">
    <source>
        <dbReference type="ARBA" id="ARBA00022679"/>
    </source>
</evidence>
<evidence type="ECO:0000256" key="2">
    <source>
        <dbReference type="ARBA" id="ARBA00006774"/>
    </source>
</evidence>
<dbReference type="Gene3D" id="3.30.2330.10">
    <property type="entry name" value="arginine biosynthesis bifunctional protein suprefamily"/>
    <property type="match status" value="1"/>
</dbReference>
<dbReference type="FunFam" id="3.10.20.340:FF:000001">
    <property type="entry name" value="Arginine biosynthesis bifunctional protein ArgJ, chloroplastic"/>
    <property type="match status" value="1"/>
</dbReference>
<reference evidence="15" key="1">
    <citation type="submission" date="2017-01" db="EMBL/GenBank/DDBJ databases">
        <authorList>
            <person name="Varghese N."/>
            <person name="Submissions S."/>
        </authorList>
    </citation>
    <scope>NUCLEOTIDE SEQUENCE [LARGE SCALE GENOMIC DNA]</scope>
    <source>
        <strain evidence="15">DSM 23127</strain>
    </source>
</reference>
<name>A0A1N7JD91_9BACI</name>
<keyword evidence="4 13" id="KW-0055">Arginine biosynthesis</keyword>
<dbReference type="EMBL" id="FTOC01000005">
    <property type="protein sequence ID" value="SIS47288.1"/>
    <property type="molecule type" value="Genomic_DNA"/>
</dbReference>
<dbReference type="RefSeq" id="WP_076558659.1">
    <property type="nucleotide sequence ID" value="NZ_FTOC01000005.1"/>
</dbReference>
<dbReference type="AlphaFoldDB" id="A0A1N7JD91"/>
<comment type="similarity">
    <text evidence="2 13">Belongs to the ArgJ family.</text>
</comment>
<evidence type="ECO:0000256" key="5">
    <source>
        <dbReference type="ARBA" id="ARBA00022605"/>
    </source>
</evidence>
<dbReference type="Proteomes" id="UP000187608">
    <property type="component" value="Unassembled WGS sequence"/>
</dbReference>
<dbReference type="SUPFAM" id="SSF56266">
    <property type="entry name" value="DmpA/ArgJ-like"/>
    <property type="match status" value="1"/>
</dbReference>
<keyword evidence="8 13" id="KW-0511">Multifunctional enzyme</keyword>
<feature type="site" description="Involved in the stabilization of negative charge on the oxyanion by the formation of the oxyanion hole" evidence="13">
    <location>
        <position position="120"/>
    </location>
</feature>
<feature type="site" description="Cleavage; by autolysis" evidence="13">
    <location>
        <begin position="191"/>
        <end position="192"/>
    </location>
</feature>
<sequence length="405" mass="43249">MIDTTELVEKVKEGTIVTPKGFKAGGVHVGLRKTRKDVGVIMSEVPAVSTAVYTQSHFQAAPLKVTQESLGDGILQAVIVNSAVANACTGAEGMENAYQMRKWLAEYHGLPESSVAVSSTGVIGEQLPMDLVKKGCFGVTPTDDGGEDFASAILTTDKETKSSCYRMKIGEKVVTIAGASKGSGMIHPNMATMLGFITTDADVDHGALERLLKSTVDHSFNQITVDGETSTNDMVLAMANGCAENEKLDEGHEDWNLFVHAFSEVCCDLAKKIASDGEGATKLVEVRVNSARTKEEAREVAKKIVGSSLVKTAIYGEDGNWGRIIGAMGHSKATFDAEKCAVAVGPYTVFEKGGGVNFSEEEVSDYLSQNEVRITVDLNAGEENGTAWGCDLTYDYVKINASYRT</sequence>
<feature type="binding site" evidence="13">
    <location>
        <position position="192"/>
    </location>
    <ligand>
        <name>substrate</name>
    </ligand>
</feature>
<keyword evidence="6 13" id="KW-0808">Transferase</keyword>
<dbReference type="GO" id="GO:0006592">
    <property type="term" value="P:ornithine biosynthetic process"/>
    <property type="evidence" value="ECO:0007669"/>
    <property type="project" value="TreeGrafter"/>
</dbReference>
<dbReference type="FunFam" id="3.30.2330.10:FF:000001">
    <property type="entry name" value="Arginine biosynthesis bifunctional protein ArgJ, mitochondrial"/>
    <property type="match status" value="1"/>
</dbReference>
<dbReference type="PANTHER" id="PTHR23100:SF0">
    <property type="entry name" value="ARGININE BIOSYNTHESIS BIFUNCTIONAL PROTEIN ARGJ, MITOCHONDRIAL"/>
    <property type="match status" value="1"/>
</dbReference>
<accession>A0A1N7JD91</accession>
<dbReference type="Gene3D" id="3.60.70.12">
    <property type="entry name" value="L-amino peptidase D-ALA esterase/amidase"/>
    <property type="match status" value="1"/>
</dbReference>
<feature type="binding site" evidence="13">
    <location>
        <position position="278"/>
    </location>
    <ligand>
        <name>substrate</name>
    </ligand>
</feature>
<evidence type="ECO:0000256" key="3">
    <source>
        <dbReference type="ARBA" id="ARBA00011475"/>
    </source>
</evidence>
<dbReference type="CDD" id="cd02152">
    <property type="entry name" value="OAT"/>
    <property type="match status" value="1"/>
</dbReference>
<dbReference type="GO" id="GO:0006526">
    <property type="term" value="P:L-arginine biosynthetic process"/>
    <property type="evidence" value="ECO:0007669"/>
    <property type="project" value="UniProtKB-UniRule"/>
</dbReference>
<feature type="binding site" evidence="13">
    <location>
        <position position="181"/>
    </location>
    <ligand>
        <name>substrate</name>
    </ligand>
</feature>
<comment type="catalytic activity">
    <reaction evidence="11 13">
        <text>N(2)-acetyl-L-ornithine + L-glutamate = N-acetyl-L-glutamate + L-ornithine</text>
        <dbReference type="Rhea" id="RHEA:15349"/>
        <dbReference type="ChEBI" id="CHEBI:29985"/>
        <dbReference type="ChEBI" id="CHEBI:44337"/>
        <dbReference type="ChEBI" id="CHEBI:46911"/>
        <dbReference type="ChEBI" id="CHEBI:57805"/>
        <dbReference type="EC" id="2.3.1.35"/>
    </reaction>
</comment>
<evidence type="ECO:0000256" key="12">
    <source>
        <dbReference type="ARBA" id="ARBA00054976"/>
    </source>
</evidence>
<comment type="pathway">
    <text evidence="13">Amino-acid biosynthesis; L-arginine biosynthesis; N(2)-acetyl-L-ornithine from L-glutamate: step 1/4.</text>
</comment>
<comment type="pathway">
    <text evidence="13">Amino-acid biosynthesis; L-arginine biosynthesis; L-ornithine and N-acetyl-L-glutamate from L-glutamate and N(2)-acetyl-L-ornithine (cyclic): step 1/1.</text>
</comment>
<feature type="chain" id="PRO_5023570329" description="Arginine biosynthesis bifunctional protein ArgJ alpha chain" evidence="13">
    <location>
        <begin position="1"/>
        <end position="191"/>
    </location>
</feature>
<feature type="active site" description="Nucleophile" evidence="13">
    <location>
        <position position="192"/>
    </location>
</feature>
<feature type="binding site" evidence="13">
    <location>
        <position position="405"/>
    </location>
    <ligand>
        <name>substrate</name>
    </ligand>
</feature>
<evidence type="ECO:0000256" key="7">
    <source>
        <dbReference type="ARBA" id="ARBA00022813"/>
    </source>
</evidence>
<feature type="binding site" evidence="13">
    <location>
        <position position="400"/>
    </location>
    <ligand>
        <name>substrate</name>
    </ligand>
</feature>
<evidence type="ECO:0000256" key="9">
    <source>
        <dbReference type="ARBA" id="ARBA00023315"/>
    </source>
</evidence>
<dbReference type="OrthoDB" id="9804242at2"/>
<protein>
    <recommendedName>
        <fullName evidence="13">Arginine biosynthesis bifunctional protein ArgJ</fullName>
    </recommendedName>
    <domain>
        <recommendedName>
            <fullName evidence="13">Glutamate N-acetyltransferase</fullName>
            <ecNumber evidence="13">2.3.1.35</ecNumber>
        </recommendedName>
        <alternativeName>
            <fullName evidence="13">Ornithine acetyltransferase</fullName>
            <shortName evidence="13">OATase</shortName>
        </alternativeName>
        <alternativeName>
            <fullName evidence="13">Ornithine transacetylase</fullName>
        </alternativeName>
    </domain>
    <domain>
        <recommendedName>
            <fullName evidence="13">Amino-acid acetyltransferase</fullName>
            <ecNumber evidence="13">2.3.1.1</ecNumber>
        </recommendedName>
        <alternativeName>
            <fullName evidence="13">N-acetylglutamate synthase</fullName>
            <shortName evidence="13">AGSase</shortName>
        </alternativeName>
    </domain>
    <component>
        <recommendedName>
            <fullName evidence="13">Arginine biosynthesis bifunctional protein ArgJ alpha chain</fullName>
        </recommendedName>
    </component>
    <component>
        <recommendedName>
            <fullName evidence="13">Arginine biosynthesis bifunctional protein ArgJ beta chain</fullName>
        </recommendedName>
    </component>
</protein>